<sequence length="273" mass="30813">MPEYAGNLDKMRVQLHEPVEYQLPLGDFYLPMNPLIGQSLRLHFSGIIHCTHCNRAIKKSFNQGYCYPCFRALAQCDSCIVKPELCHYAQGTCREPQWGEANCMIPHVVYLANSSGLKVGITRHSQIPTRWIDQGATQAVPIFRVQTRYQSGLVENALRAFVNDRTDWRAMLKGDAAPLDLEQERDRLVIQAAEALDAIRGDVGDEAIQAVNEPVQTLRYPVTEYLKKINSFDLDKTPEVQGSLLGIKGQYLIFDTGVINIRKYTGYQIAVSH</sequence>
<proteinExistence type="predicted"/>
<evidence type="ECO:0000313" key="2">
    <source>
        <dbReference type="Proteomes" id="UP000295375"/>
    </source>
</evidence>
<accession>A0A4R6UVW0</accession>
<gene>
    <name evidence="1" type="ORF">EV696_10287</name>
</gene>
<dbReference type="AlphaFoldDB" id="A0A4R6UVW0"/>
<organism evidence="1 2">
    <name type="scientific">Permianibacter aggregans</name>
    <dbReference type="NCBI Taxonomy" id="1510150"/>
    <lineage>
        <taxon>Bacteria</taxon>
        <taxon>Pseudomonadati</taxon>
        <taxon>Pseudomonadota</taxon>
        <taxon>Gammaproteobacteria</taxon>
        <taxon>Pseudomonadales</taxon>
        <taxon>Pseudomonadaceae</taxon>
        <taxon>Permianibacter</taxon>
    </lineage>
</organism>
<protein>
    <submittedName>
        <fullName evidence="1">Uncharacterized protein DUF2797</fullName>
    </submittedName>
</protein>
<dbReference type="RefSeq" id="WP_133587542.1">
    <property type="nucleotide sequence ID" value="NZ_CP037953.1"/>
</dbReference>
<evidence type="ECO:0000313" key="1">
    <source>
        <dbReference type="EMBL" id="TDQ50406.1"/>
    </source>
</evidence>
<dbReference type="Pfam" id="PF10977">
    <property type="entry name" value="DUF2797"/>
    <property type="match status" value="1"/>
</dbReference>
<dbReference type="Proteomes" id="UP000295375">
    <property type="component" value="Unassembled WGS sequence"/>
</dbReference>
<dbReference type="OrthoDB" id="9775734at2"/>
<name>A0A4R6UVW0_9GAMM</name>
<comment type="caution">
    <text evidence="1">The sequence shown here is derived from an EMBL/GenBank/DDBJ whole genome shotgun (WGS) entry which is preliminary data.</text>
</comment>
<keyword evidence="2" id="KW-1185">Reference proteome</keyword>
<dbReference type="InterPro" id="IPR021246">
    <property type="entry name" value="DUF2797"/>
</dbReference>
<dbReference type="EMBL" id="SNYM01000002">
    <property type="protein sequence ID" value="TDQ50406.1"/>
    <property type="molecule type" value="Genomic_DNA"/>
</dbReference>
<reference evidence="1 2" key="1">
    <citation type="submission" date="2019-03" db="EMBL/GenBank/DDBJ databases">
        <title>Genomic Encyclopedia of Type Strains, Phase IV (KMG-IV): sequencing the most valuable type-strain genomes for metagenomic binning, comparative biology and taxonomic classification.</title>
        <authorList>
            <person name="Goeker M."/>
        </authorList>
    </citation>
    <scope>NUCLEOTIDE SEQUENCE [LARGE SCALE GENOMIC DNA]</scope>
    <source>
        <strain evidence="1 2">DSM 103792</strain>
    </source>
</reference>